<proteinExistence type="predicted"/>
<comment type="caution">
    <text evidence="1">The sequence shown here is derived from an EMBL/GenBank/DDBJ whole genome shotgun (WGS) entry which is preliminary data.</text>
</comment>
<reference evidence="1" key="2">
    <citation type="submission" date="2020-06" db="EMBL/GenBank/DDBJ databases">
        <title>Helianthus annuus Genome sequencing and assembly Release 2.</title>
        <authorList>
            <person name="Gouzy J."/>
            <person name="Langlade N."/>
            <person name="Munos S."/>
        </authorList>
    </citation>
    <scope>NUCLEOTIDE SEQUENCE</scope>
    <source>
        <tissue evidence="1">Leaves</tissue>
    </source>
</reference>
<accession>A0A9K3N045</accession>
<name>A0A9K3N045_HELAN</name>
<organism evidence="1 2">
    <name type="scientific">Helianthus annuus</name>
    <name type="common">Common sunflower</name>
    <dbReference type="NCBI Taxonomy" id="4232"/>
    <lineage>
        <taxon>Eukaryota</taxon>
        <taxon>Viridiplantae</taxon>
        <taxon>Streptophyta</taxon>
        <taxon>Embryophyta</taxon>
        <taxon>Tracheophyta</taxon>
        <taxon>Spermatophyta</taxon>
        <taxon>Magnoliopsida</taxon>
        <taxon>eudicotyledons</taxon>
        <taxon>Gunneridae</taxon>
        <taxon>Pentapetalae</taxon>
        <taxon>asterids</taxon>
        <taxon>campanulids</taxon>
        <taxon>Asterales</taxon>
        <taxon>Asteraceae</taxon>
        <taxon>Asteroideae</taxon>
        <taxon>Heliantheae alliance</taxon>
        <taxon>Heliantheae</taxon>
        <taxon>Helianthus</taxon>
    </lineage>
</organism>
<dbReference type="Proteomes" id="UP000215914">
    <property type="component" value="Unassembled WGS sequence"/>
</dbReference>
<sequence length="52" mass="5756">MVVHLYAIVGNPCVAAESTTRHDIRQSSGSEVMISWEVVVQPSQELARCDRV</sequence>
<dbReference type="Gramene" id="mRNA:HanXRQr2_Chr11g0485571">
    <property type="protein sequence ID" value="CDS:HanXRQr2_Chr11g0485571.1"/>
    <property type="gene ID" value="HanXRQr2_Chr11g0485571"/>
</dbReference>
<keyword evidence="2" id="KW-1185">Reference proteome</keyword>
<reference evidence="1" key="1">
    <citation type="journal article" date="2017" name="Nature">
        <title>The sunflower genome provides insights into oil metabolism, flowering and Asterid evolution.</title>
        <authorList>
            <person name="Badouin H."/>
            <person name="Gouzy J."/>
            <person name="Grassa C.J."/>
            <person name="Murat F."/>
            <person name="Staton S.E."/>
            <person name="Cottret L."/>
            <person name="Lelandais-Briere C."/>
            <person name="Owens G.L."/>
            <person name="Carrere S."/>
            <person name="Mayjonade B."/>
            <person name="Legrand L."/>
            <person name="Gill N."/>
            <person name="Kane N.C."/>
            <person name="Bowers J.E."/>
            <person name="Hubner S."/>
            <person name="Bellec A."/>
            <person name="Berard A."/>
            <person name="Berges H."/>
            <person name="Blanchet N."/>
            <person name="Boniface M.C."/>
            <person name="Brunel D."/>
            <person name="Catrice O."/>
            <person name="Chaidir N."/>
            <person name="Claudel C."/>
            <person name="Donnadieu C."/>
            <person name="Faraut T."/>
            <person name="Fievet G."/>
            <person name="Helmstetter N."/>
            <person name="King M."/>
            <person name="Knapp S.J."/>
            <person name="Lai Z."/>
            <person name="Le Paslier M.C."/>
            <person name="Lippi Y."/>
            <person name="Lorenzon L."/>
            <person name="Mandel J.R."/>
            <person name="Marage G."/>
            <person name="Marchand G."/>
            <person name="Marquand E."/>
            <person name="Bret-Mestries E."/>
            <person name="Morien E."/>
            <person name="Nambeesan S."/>
            <person name="Nguyen T."/>
            <person name="Pegot-Espagnet P."/>
            <person name="Pouilly N."/>
            <person name="Raftis F."/>
            <person name="Sallet E."/>
            <person name="Schiex T."/>
            <person name="Thomas J."/>
            <person name="Vandecasteele C."/>
            <person name="Vares D."/>
            <person name="Vear F."/>
            <person name="Vautrin S."/>
            <person name="Crespi M."/>
            <person name="Mangin B."/>
            <person name="Burke J.M."/>
            <person name="Salse J."/>
            <person name="Munos S."/>
            <person name="Vincourt P."/>
            <person name="Rieseberg L.H."/>
            <person name="Langlade N.B."/>
        </authorList>
    </citation>
    <scope>NUCLEOTIDE SEQUENCE</scope>
    <source>
        <tissue evidence="1">Leaves</tissue>
    </source>
</reference>
<evidence type="ECO:0000313" key="2">
    <source>
        <dbReference type="Proteomes" id="UP000215914"/>
    </source>
</evidence>
<dbReference type="AlphaFoldDB" id="A0A9K3N045"/>
<dbReference type="EMBL" id="MNCJ02000326">
    <property type="protein sequence ID" value="KAF5781598.1"/>
    <property type="molecule type" value="Genomic_DNA"/>
</dbReference>
<protein>
    <submittedName>
        <fullName evidence="1">Uncharacterized protein</fullName>
    </submittedName>
</protein>
<gene>
    <name evidence="1" type="ORF">HanXRQr2_Chr11g0485571</name>
</gene>
<evidence type="ECO:0000313" key="1">
    <source>
        <dbReference type="EMBL" id="KAF5781598.1"/>
    </source>
</evidence>